<dbReference type="AlphaFoldDB" id="A0A194XRF9"/>
<feature type="compositionally biased region" description="Polar residues" evidence="1">
    <location>
        <begin position="266"/>
        <end position="282"/>
    </location>
</feature>
<accession>A0A194XRF9</accession>
<dbReference type="KEGG" id="psco:LY89DRAFT_777788"/>
<feature type="compositionally biased region" description="Polar residues" evidence="1">
    <location>
        <begin position="379"/>
        <end position="388"/>
    </location>
</feature>
<dbReference type="InParanoid" id="A0A194XRF9"/>
<gene>
    <name evidence="2" type="ORF">LY89DRAFT_777788</name>
</gene>
<dbReference type="OrthoDB" id="5421765at2759"/>
<dbReference type="EMBL" id="KQ947406">
    <property type="protein sequence ID" value="KUJ22736.1"/>
    <property type="molecule type" value="Genomic_DNA"/>
</dbReference>
<dbReference type="Proteomes" id="UP000070700">
    <property type="component" value="Unassembled WGS sequence"/>
</dbReference>
<feature type="compositionally biased region" description="Basic residues" evidence="1">
    <location>
        <begin position="449"/>
        <end position="460"/>
    </location>
</feature>
<organism evidence="2 3">
    <name type="scientific">Mollisia scopiformis</name>
    <name type="common">Conifer needle endophyte fungus</name>
    <name type="synonym">Phialocephala scopiformis</name>
    <dbReference type="NCBI Taxonomy" id="149040"/>
    <lineage>
        <taxon>Eukaryota</taxon>
        <taxon>Fungi</taxon>
        <taxon>Dikarya</taxon>
        <taxon>Ascomycota</taxon>
        <taxon>Pezizomycotina</taxon>
        <taxon>Leotiomycetes</taxon>
        <taxon>Helotiales</taxon>
        <taxon>Mollisiaceae</taxon>
        <taxon>Mollisia</taxon>
    </lineage>
</organism>
<name>A0A194XRF9_MOLSC</name>
<dbReference type="RefSeq" id="XP_018077091.1">
    <property type="nucleotide sequence ID" value="XM_018222163.1"/>
</dbReference>
<protein>
    <submittedName>
        <fullName evidence="2">Uncharacterized protein</fullName>
    </submittedName>
</protein>
<feature type="compositionally biased region" description="Basic and acidic residues" evidence="1">
    <location>
        <begin position="396"/>
        <end position="418"/>
    </location>
</feature>
<evidence type="ECO:0000256" key="1">
    <source>
        <dbReference type="SAM" id="MobiDB-lite"/>
    </source>
</evidence>
<feature type="region of interest" description="Disordered" evidence="1">
    <location>
        <begin position="266"/>
        <end position="289"/>
    </location>
</feature>
<keyword evidence="3" id="KW-1185">Reference proteome</keyword>
<feature type="region of interest" description="Disordered" evidence="1">
    <location>
        <begin position="362"/>
        <end position="466"/>
    </location>
</feature>
<evidence type="ECO:0000313" key="2">
    <source>
        <dbReference type="EMBL" id="KUJ22736.1"/>
    </source>
</evidence>
<evidence type="ECO:0000313" key="3">
    <source>
        <dbReference type="Proteomes" id="UP000070700"/>
    </source>
</evidence>
<sequence>MKTELGLMSKLVDKPRWNFLSFAKPTSGHVTTSQTPPPSTIQMPPPIPNIPNFEDYLLQPADDGTLRKAWILLDGLIDSHVKEFYQSDQTTGTVDSIAKDIDECDVVTGAARIQDLAEFMYWPQYRQLGLRICMARILLSSIDLHGPWEDTSLPVQVVKLLGKFQVVHPTANAVDDVALAKWRMLTAFLLSPTAKANSKEPRTQEYYPCVDALDEVLGRFTKKVQNQSEFNENRLRSLYKLASHTASFGEKLFGHPSTWIFQWTTQSTPHQSRNASQDSDPGTPTAPEEEKDDIVLFPALLRSDAPAKAGKQKGRPVVVQPADVGSGFVSREITFLEKKKNEPAPSIDDGYTIISQDAELLRSNSEREVPSRPGLPIRRQSTQLSTHHANIVDADYTQRMERERQRPTQERDRTDRAQLEGSRNFYTLQTSDLVYNNSDHYSDENERSTRRRMRRSKKNRSQGGRS</sequence>
<dbReference type="GeneID" id="28831889"/>
<proteinExistence type="predicted"/>
<feature type="compositionally biased region" description="Polar residues" evidence="1">
    <location>
        <begin position="424"/>
        <end position="439"/>
    </location>
</feature>
<reference evidence="2 3" key="1">
    <citation type="submission" date="2015-10" db="EMBL/GenBank/DDBJ databases">
        <title>Full genome of DAOMC 229536 Phialocephala scopiformis, a fungal endophyte of spruce producing the potent anti-insectan compound rugulosin.</title>
        <authorList>
            <consortium name="DOE Joint Genome Institute"/>
            <person name="Walker A.K."/>
            <person name="Frasz S.L."/>
            <person name="Seifert K.A."/>
            <person name="Miller J.D."/>
            <person name="Mondo S.J."/>
            <person name="Labutti K."/>
            <person name="Lipzen A."/>
            <person name="Dockter R."/>
            <person name="Kennedy M."/>
            <person name="Grigoriev I.V."/>
            <person name="Spatafora J.W."/>
        </authorList>
    </citation>
    <scope>NUCLEOTIDE SEQUENCE [LARGE SCALE GENOMIC DNA]</scope>
    <source>
        <strain evidence="2 3">CBS 120377</strain>
    </source>
</reference>